<dbReference type="EMBL" id="JBHSMC010000025">
    <property type="protein sequence ID" value="MFC5466344.1"/>
    <property type="molecule type" value="Genomic_DNA"/>
</dbReference>
<dbReference type="Pfam" id="PF04616">
    <property type="entry name" value="Glyco_hydro_43"/>
    <property type="match status" value="1"/>
</dbReference>
<dbReference type="Proteomes" id="UP001596147">
    <property type="component" value="Unassembled WGS sequence"/>
</dbReference>
<proteinExistence type="inferred from homology"/>
<dbReference type="CDD" id="cd08981">
    <property type="entry name" value="GH43_Bt1873-like"/>
    <property type="match status" value="1"/>
</dbReference>
<evidence type="ECO:0000313" key="7">
    <source>
        <dbReference type="Proteomes" id="UP001596147"/>
    </source>
</evidence>
<comment type="pathway">
    <text evidence="1">Glycan metabolism; L-arabinan degradation.</text>
</comment>
<dbReference type="InterPro" id="IPR050727">
    <property type="entry name" value="GH43_arabinanases"/>
</dbReference>
<evidence type="ECO:0000256" key="1">
    <source>
        <dbReference type="ARBA" id="ARBA00004834"/>
    </source>
</evidence>
<evidence type="ECO:0000256" key="3">
    <source>
        <dbReference type="ARBA" id="ARBA00022801"/>
    </source>
</evidence>
<dbReference type="GO" id="GO:0016787">
    <property type="term" value="F:hydrolase activity"/>
    <property type="evidence" value="ECO:0007669"/>
    <property type="project" value="UniProtKB-KW"/>
</dbReference>
<comment type="caution">
    <text evidence="6">The sequence shown here is derived from an EMBL/GenBank/DDBJ whole genome shotgun (WGS) entry which is preliminary data.</text>
</comment>
<organism evidence="6 7">
    <name type="scientific">Lederbergia graminis</name>
    <dbReference type="NCBI Taxonomy" id="735518"/>
    <lineage>
        <taxon>Bacteria</taxon>
        <taxon>Bacillati</taxon>
        <taxon>Bacillota</taxon>
        <taxon>Bacilli</taxon>
        <taxon>Bacillales</taxon>
        <taxon>Bacillaceae</taxon>
        <taxon>Lederbergia</taxon>
    </lineage>
</organism>
<keyword evidence="7" id="KW-1185">Reference proteome</keyword>
<gene>
    <name evidence="6" type="ORF">ACFPM4_16615</name>
</gene>
<accession>A0ABW0LKR8</accession>
<dbReference type="Gene3D" id="2.115.10.20">
    <property type="entry name" value="Glycosyl hydrolase domain, family 43"/>
    <property type="match status" value="1"/>
</dbReference>
<keyword evidence="3 5" id="KW-0378">Hydrolase</keyword>
<dbReference type="PANTHER" id="PTHR43301">
    <property type="entry name" value="ARABINAN ENDO-1,5-ALPHA-L-ARABINOSIDASE"/>
    <property type="match status" value="1"/>
</dbReference>
<evidence type="ECO:0000313" key="6">
    <source>
        <dbReference type="EMBL" id="MFC5466344.1"/>
    </source>
</evidence>
<dbReference type="PANTHER" id="PTHR43301:SF3">
    <property type="entry name" value="ARABINAN ENDO-1,5-ALPHA-L-ARABINOSIDASE A-RELATED"/>
    <property type="match status" value="1"/>
</dbReference>
<evidence type="ECO:0000256" key="4">
    <source>
        <dbReference type="ARBA" id="ARBA00023295"/>
    </source>
</evidence>
<dbReference type="InterPro" id="IPR006710">
    <property type="entry name" value="Glyco_hydro_43"/>
</dbReference>
<dbReference type="InterPro" id="IPR023296">
    <property type="entry name" value="Glyco_hydro_beta-prop_sf"/>
</dbReference>
<dbReference type="RefSeq" id="WP_382354243.1">
    <property type="nucleotide sequence ID" value="NZ_JBHSMC010000025.1"/>
</dbReference>
<evidence type="ECO:0000256" key="5">
    <source>
        <dbReference type="RuleBase" id="RU361187"/>
    </source>
</evidence>
<reference evidence="7" key="1">
    <citation type="journal article" date="2019" name="Int. J. Syst. Evol. Microbiol.">
        <title>The Global Catalogue of Microorganisms (GCM) 10K type strain sequencing project: providing services to taxonomists for standard genome sequencing and annotation.</title>
        <authorList>
            <consortium name="The Broad Institute Genomics Platform"/>
            <consortium name="The Broad Institute Genome Sequencing Center for Infectious Disease"/>
            <person name="Wu L."/>
            <person name="Ma J."/>
        </authorList>
    </citation>
    <scope>NUCLEOTIDE SEQUENCE [LARGE SCALE GENOMIC DNA]</scope>
    <source>
        <strain evidence="7">CGMCC 1.12237</strain>
    </source>
</reference>
<protein>
    <submittedName>
        <fullName evidence="6">Glycoside hydrolase family 43 protein</fullName>
    </submittedName>
</protein>
<sequence>MLKSQDIRIRDPFILPIAESQTYYLYGTTDVNPWNGTAVGFDVYKSKDLENWEGPFPVFRPDEDFWADQNFWAPEVHVYKEKYYMFASFKADDKCRGTQILVADGPQGPFQPLTNEPVTPRDWECLDGTLFIDEQERPWMVFCHEWVQVKDGKMCAIQLSDDLKTAVSEPVVFFQASGASWSSFTGDGNCITDGPFLYRNQQEELLILWSSFGEKGYAIGTARSHSGEITGPWVHDEEALFDTDGGHGMLFHSFSGQLMLTIHAPNNSPMERPVFFKIKEVDGNLILQD</sequence>
<dbReference type="SUPFAM" id="SSF75005">
    <property type="entry name" value="Arabinanase/levansucrase/invertase"/>
    <property type="match status" value="1"/>
</dbReference>
<comment type="similarity">
    <text evidence="2 5">Belongs to the glycosyl hydrolase 43 family.</text>
</comment>
<name>A0ABW0LKR8_9BACI</name>
<keyword evidence="4 5" id="KW-0326">Glycosidase</keyword>
<evidence type="ECO:0000256" key="2">
    <source>
        <dbReference type="ARBA" id="ARBA00009865"/>
    </source>
</evidence>